<feature type="domain" description="TauD/TfdA-like" evidence="4">
    <location>
        <begin position="29"/>
        <end position="315"/>
    </location>
</feature>
<dbReference type="PANTHER" id="PTHR10696">
    <property type="entry name" value="GAMMA-BUTYROBETAINE HYDROXYLASE-RELATED"/>
    <property type="match status" value="1"/>
</dbReference>
<evidence type="ECO:0000256" key="1">
    <source>
        <dbReference type="ARBA" id="ARBA00001954"/>
    </source>
</evidence>
<sequence length="330" mass="37558">MSQSEVVHFEVVDSERNAPLLARCTARGTRLAPWVEANRELLDGHLRTHGAILFRGFEVRAQRDFEEFSEQLSPARLSYVYRSTPRSSVGANVYTATEYPPPEVIPLHCENAYQRDWPMKLMFYCAQPAVKGGATTLASIRRVTQRLGPELLQRFAERKVMYVRNYGSGVDLPWEVVFQTKERSEVERFCQEQGIDFEWKQDGGLRTRQVCQGVAEHPQTGETLWFNQAHLFHVSSVGAAARQSLQELFGEEGLPRNARFGDGSPIPEEVLEQVREAFRVECIEYPWQRGDVLLVDNMLAAHGRSPYSGPRRVLVAMSEPYSAARRQARA</sequence>
<dbReference type="GO" id="GO:0017000">
    <property type="term" value="P:antibiotic biosynthetic process"/>
    <property type="evidence" value="ECO:0007669"/>
    <property type="project" value="UniProtKB-KW"/>
</dbReference>
<dbReference type="KEGG" id="cfus:CYFUS_006569"/>
<dbReference type="Proteomes" id="UP000217257">
    <property type="component" value="Chromosome"/>
</dbReference>
<dbReference type="SUPFAM" id="SSF51197">
    <property type="entry name" value="Clavaminate synthase-like"/>
    <property type="match status" value="1"/>
</dbReference>
<dbReference type="InterPro" id="IPR042098">
    <property type="entry name" value="TauD-like_sf"/>
</dbReference>
<keyword evidence="5" id="KW-0223">Dioxygenase</keyword>
<dbReference type="PANTHER" id="PTHR10696:SF56">
    <property type="entry name" value="TAUD_TFDA-LIKE DOMAIN-CONTAINING PROTEIN"/>
    <property type="match status" value="1"/>
</dbReference>
<dbReference type="Gene3D" id="3.60.130.10">
    <property type="entry name" value="Clavaminate synthase-like"/>
    <property type="match status" value="1"/>
</dbReference>
<reference evidence="5 6" key="1">
    <citation type="submission" date="2017-06" db="EMBL/GenBank/DDBJ databases">
        <title>Sequencing and comparative analysis of myxobacterial genomes.</title>
        <authorList>
            <person name="Rupp O."/>
            <person name="Goesmann A."/>
            <person name="Sogaard-Andersen L."/>
        </authorList>
    </citation>
    <scope>NUCLEOTIDE SEQUENCE [LARGE SCALE GENOMIC DNA]</scope>
    <source>
        <strain evidence="5 6">DSM 52655</strain>
    </source>
</reference>
<evidence type="ECO:0000256" key="2">
    <source>
        <dbReference type="ARBA" id="ARBA00023002"/>
    </source>
</evidence>
<proteinExistence type="predicted"/>
<accession>A0A250JC62</accession>
<dbReference type="GO" id="GO:0016706">
    <property type="term" value="F:2-oxoglutarate-dependent dioxygenase activity"/>
    <property type="evidence" value="ECO:0007669"/>
    <property type="project" value="UniProtKB-ARBA"/>
</dbReference>
<keyword evidence="2" id="KW-0560">Oxidoreductase</keyword>
<dbReference type="InterPro" id="IPR003819">
    <property type="entry name" value="TauD/TfdA-like"/>
</dbReference>
<evidence type="ECO:0000313" key="6">
    <source>
        <dbReference type="Proteomes" id="UP000217257"/>
    </source>
</evidence>
<dbReference type="RefSeq" id="WP_095988880.1">
    <property type="nucleotide sequence ID" value="NZ_CP022098.1"/>
</dbReference>
<dbReference type="EMBL" id="CP022098">
    <property type="protein sequence ID" value="ATB41107.1"/>
    <property type="molecule type" value="Genomic_DNA"/>
</dbReference>
<evidence type="ECO:0000259" key="4">
    <source>
        <dbReference type="Pfam" id="PF02668"/>
    </source>
</evidence>
<name>A0A250JC62_9BACT</name>
<dbReference type="Pfam" id="PF02668">
    <property type="entry name" value="TauD"/>
    <property type="match status" value="1"/>
</dbReference>
<dbReference type="InterPro" id="IPR050411">
    <property type="entry name" value="AlphaKG_dependent_hydroxylases"/>
</dbReference>
<gene>
    <name evidence="5" type="ORF">CYFUS_006569</name>
</gene>
<keyword evidence="3" id="KW-0045">Antibiotic biosynthesis</keyword>
<organism evidence="5 6">
    <name type="scientific">Cystobacter fuscus</name>
    <dbReference type="NCBI Taxonomy" id="43"/>
    <lineage>
        <taxon>Bacteria</taxon>
        <taxon>Pseudomonadati</taxon>
        <taxon>Myxococcota</taxon>
        <taxon>Myxococcia</taxon>
        <taxon>Myxococcales</taxon>
        <taxon>Cystobacterineae</taxon>
        <taxon>Archangiaceae</taxon>
        <taxon>Cystobacter</taxon>
    </lineage>
</organism>
<evidence type="ECO:0000313" key="5">
    <source>
        <dbReference type="EMBL" id="ATB41107.1"/>
    </source>
</evidence>
<evidence type="ECO:0000256" key="3">
    <source>
        <dbReference type="ARBA" id="ARBA00023194"/>
    </source>
</evidence>
<dbReference type="AlphaFoldDB" id="A0A250JC62"/>
<comment type="cofactor">
    <cofactor evidence="1">
        <name>Fe(2+)</name>
        <dbReference type="ChEBI" id="CHEBI:29033"/>
    </cofactor>
</comment>
<protein>
    <submittedName>
        <fullName evidence="5">Taurine catabolism dioxygenase tauD/tfdA</fullName>
    </submittedName>
</protein>